<accession>A0A9P5TYX0</accession>
<protein>
    <submittedName>
        <fullName evidence="1">Uncharacterized protein</fullName>
    </submittedName>
</protein>
<organism evidence="1 2">
    <name type="scientific">Rhodocollybia butyracea</name>
    <dbReference type="NCBI Taxonomy" id="206335"/>
    <lineage>
        <taxon>Eukaryota</taxon>
        <taxon>Fungi</taxon>
        <taxon>Dikarya</taxon>
        <taxon>Basidiomycota</taxon>
        <taxon>Agaricomycotina</taxon>
        <taxon>Agaricomycetes</taxon>
        <taxon>Agaricomycetidae</taxon>
        <taxon>Agaricales</taxon>
        <taxon>Marasmiineae</taxon>
        <taxon>Omphalotaceae</taxon>
        <taxon>Rhodocollybia</taxon>
    </lineage>
</organism>
<evidence type="ECO:0000313" key="1">
    <source>
        <dbReference type="EMBL" id="KAF9058833.1"/>
    </source>
</evidence>
<proteinExistence type="predicted"/>
<name>A0A9P5TYX0_9AGAR</name>
<dbReference type="Proteomes" id="UP000772434">
    <property type="component" value="Unassembled WGS sequence"/>
</dbReference>
<dbReference type="EMBL" id="JADNRY010000345">
    <property type="protein sequence ID" value="KAF9058833.1"/>
    <property type="molecule type" value="Genomic_DNA"/>
</dbReference>
<keyword evidence="2" id="KW-1185">Reference proteome</keyword>
<reference evidence="1" key="1">
    <citation type="submission" date="2020-11" db="EMBL/GenBank/DDBJ databases">
        <authorList>
            <consortium name="DOE Joint Genome Institute"/>
            <person name="Ahrendt S."/>
            <person name="Riley R."/>
            <person name="Andreopoulos W."/>
            <person name="Labutti K."/>
            <person name="Pangilinan J."/>
            <person name="Ruiz-Duenas F.J."/>
            <person name="Barrasa J.M."/>
            <person name="Sanchez-Garcia M."/>
            <person name="Camarero S."/>
            <person name="Miyauchi S."/>
            <person name="Serrano A."/>
            <person name="Linde D."/>
            <person name="Babiker R."/>
            <person name="Drula E."/>
            <person name="Ayuso-Fernandez I."/>
            <person name="Pacheco R."/>
            <person name="Padilla G."/>
            <person name="Ferreira P."/>
            <person name="Barriuso J."/>
            <person name="Kellner H."/>
            <person name="Castanera R."/>
            <person name="Alfaro M."/>
            <person name="Ramirez L."/>
            <person name="Pisabarro A.G."/>
            <person name="Kuo A."/>
            <person name="Tritt A."/>
            <person name="Lipzen A."/>
            <person name="He G."/>
            <person name="Yan M."/>
            <person name="Ng V."/>
            <person name="Cullen D."/>
            <person name="Martin F."/>
            <person name="Rosso M.-N."/>
            <person name="Henrissat B."/>
            <person name="Hibbett D."/>
            <person name="Martinez A.T."/>
            <person name="Grigoriev I.V."/>
        </authorList>
    </citation>
    <scope>NUCLEOTIDE SEQUENCE</scope>
    <source>
        <strain evidence="1">AH 40177</strain>
    </source>
</reference>
<gene>
    <name evidence="1" type="ORF">BDP27DRAFT_1408009</name>
</gene>
<dbReference type="AlphaFoldDB" id="A0A9P5TYX0"/>
<sequence>MGKAEARATDEVVKKAVISVSQSRQRRWQQKSALWFLSQDGYLTHASFGGAISRCLGTGIIYIWLFPLQQLQHLNMKCAIRTFRILRSYLRYESNRDAFNEALKGYRLSVGYLLISIRLGLAIIVKGKEYDVGPRNLFGMARVELVPMLSQGGNAPGTCFENTHSKNFPQEHYPSYSNPPLTPSYPSTASTRSYETDLALAQLAMGNVVELDIYGCGYDIWGEVRATAIFSVLDM</sequence>
<comment type="caution">
    <text evidence="1">The sequence shown here is derived from an EMBL/GenBank/DDBJ whole genome shotgun (WGS) entry which is preliminary data.</text>
</comment>
<evidence type="ECO:0000313" key="2">
    <source>
        <dbReference type="Proteomes" id="UP000772434"/>
    </source>
</evidence>